<dbReference type="Pfam" id="PF02994">
    <property type="entry name" value="Transposase_22"/>
    <property type="match status" value="1"/>
</dbReference>
<dbReference type="InterPro" id="IPR042566">
    <property type="entry name" value="L1_C"/>
</dbReference>
<evidence type="ECO:0000259" key="3">
    <source>
        <dbReference type="Pfam" id="PF02994"/>
    </source>
</evidence>
<evidence type="ECO:0000259" key="4">
    <source>
        <dbReference type="Pfam" id="PF17490"/>
    </source>
</evidence>
<keyword evidence="1" id="KW-0175">Coiled coil</keyword>
<dbReference type="InterPro" id="IPR004244">
    <property type="entry name" value="Transposase_22"/>
</dbReference>
<dbReference type="Gene3D" id="3.30.70.1820">
    <property type="entry name" value="L1 transposable element, RRM domain"/>
    <property type="match status" value="1"/>
</dbReference>
<name>A0ABK0KY47_RAT</name>
<reference evidence="5" key="3">
    <citation type="submission" date="2025-09" db="UniProtKB">
        <authorList>
            <consortium name="Ensembl"/>
        </authorList>
    </citation>
    <scope>IDENTIFICATION</scope>
    <source>
        <strain evidence="5">Brown Norway</strain>
    </source>
</reference>
<dbReference type="Gene3D" id="1.20.5.390">
    <property type="entry name" value="L1 transposable element, trimerization domain"/>
    <property type="match status" value="1"/>
</dbReference>
<evidence type="ECO:0000256" key="1">
    <source>
        <dbReference type="SAM" id="Coils"/>
    </source>
</evidence>
<feature type="compositionally biased region" description="Polar residues" evidence="2">
    <location>
        <begin position="10"/>
        <end position="33"/>
    </location>
</feature>
<keyword evidence="6" id="KW-1185">Reference proteome</keyword>
<dbReference type="Gene3D" id="1.20.120.20">
    <property type="entry name" value="Apolipoprotein"/>
    <property type="match status" value="1"/>
</dbReference>
<feature type="domain" description="L1 transposable element dsRBD-like" evidence="4">
    <location>
        <begin position="301"/>
        <end position="360"/>
    </location>
</feature>
<feature type="domain" description="L1 transposable element RRM" evidence="3">
    <location>
        <begin position="200"/>
        <end position="297"/>
    </location>
</feature>
<reference evidence="5" key="2">
    <citation type="submission" date="2025-08" db="UniProtKB">
        <authorList>
            <consortium name="Ensembl"/>
        </authorList>
    </citation>
    <scope>IDENTIFICATION</scope>
    <source>
        <strain evidence="5">Brown Norway</strain>
    </source>
</reference>
<proteinExistence type="predicted"/>
<feature type="coiled-coil region" evidence="1">
    <location>
        <begin position="70"/>
        <end position="137"/>
    </location>
</feature>
<evidence type="ECO:0008006" key="7">
    <source>
        <dbReference type="Google" id="ProtNLM"/>
    </source>
</evidence>
<dbReference type="Ensembl" id="ENSRNOT00000142873.1">
    <property type="protein sequence ID" value="ENSRNOP00000099607.1"/>
    <property type="gene ID" value="ENSRNOG00000090671.1"/>
</dbReference>
<dbReference type="InterPro" id="IPR035300">
    <property type="entry name" value="L1_dsRBD"/>
</dbReference>
<organism evidence="5 6">
    <name type="scientific">Rattus norvegicus</name>
    <name type="common">Rat</name>
    <dbReference type="NCBI Taxonomy" id="10116"/>
    <lineage>
        <taxon>Eukaryota</taxon>
        <taxon>Metazoa</taxon>
        <taxon>Chordata</taxon>
        <taxon>Craniata</taxon>
        <taxon>Vertebrata</taxon>
        <taxon>Euteleostomi</taxon>
        <taxon>Mammalia</taxon>
        <taxon>Eutheria</taxon>
        <taxon>Euarchontoglires</taxon>
        <taxon>Glires</taxon>
        <taxon>Rodentia</taxon>
        <taxon>Myomorpha</taxon>
        <taxon>Muroidea</taxon>
        <taxon>Muridae</taxon>
        <taxon>Murinae</taxon>
        <taxon>Rattus</taxon>
    </lineage>
</organism>
<dbReference type="Proteomes" id="UP000002494">
    <property type="component" value="Chromosome 2"/>
</dbReference>
<reference evidence="5" key="1">
    <citation type="submission" date="2024-01" db="EMBL/GenBank/DDBJ databases">
        <title>GRCr8: a new rat reference genome assembly contstructed from accurate long reads and long range scaffolding.</title>
        <authorList>
            <person name="Doris P.A."/>
            <person name="Kalbfleisch T."/>
            <person name="Li K."/>
            <person name="Howe K."/>
            <person name="Wood J."/>
        </authorList>
    </citation>
    <scope>NUCLEOTIDE SEQUENCE [LARGE SCALE GENOMIC DNA]</scope>
    <source>
        <strain evidence="5">Brown Norway</strain>
    </source>
</reference>
<dbReference type="InterPro" id="IPR043636">
    <property type="entry name" value="L1_RRM_dom"/>
</dbReference>
<evidence type="ECO:0000313" key="5">
    <source>
        <dbReference type="Ensembl" id="ENSRNOP00000099607.1"/>
    </source>
</evidence>
<dbReference type="Pfam" id="PF17490">
    <property type="entry name" value="Tnp_22_dsRBD"/>
    <property type="match status" value="1"/>
</dbReference>
<evidence type="ECO:0000256" key="2">
    <source>
        <dbReference type="SAM" id="MobiDB-lite"/>
    </source>
</evidence>
<dbReference type="GeneTree" id="ENSGT01050000244818"/>
<sequence length="380" mass="44246">MARGKRRNPSNRNQDYMASSEPNSPTKPNTEIPNTPEKQDLDLKSYLIMMLKDLKKDVKNSFRETQEIINKQVEAYREESQKSLKEFQENINKQVEAHREESQKSLKEFQENTIKQLKELKMEIEAIKKEHIETTLDIANQKKRQGAVDTSFTNRIQEMKERISGAEDSIEIIDSTVKDNVKQKKLLGQNIQEIQDSMRRSNLRIIGIEESEDAQLKGPVNIFNKIIEENFPNLKKEIPIGIQEAYRTPNRLDQKRNTSCHIIVKTPNAQNKERILKAVREKGQVTYKGRSIRITPDFSPETMKARRSWTDVIQTLREHKCQPRLLYPAKLSINIDGETKIFHDKTKFTQYLSTNPALQRITNGKAQHKEASYTLEEARN</sequence>
<evidence type="ECO:0000313" key="6">
    <source>
        <dbReference type="Proteomes" id="UP000002494"/>
    </source>
</evidence>
<feature type="region of interest" description="Disordered" evidence="2">
    <location>
        <begin position="1"/>
        <end position="40"/>
    </location>
</feature>
<dbReference type="Gene3D" id="3.30.250.20">
    <property type="entry name" value="L1 transposable element, C-terminal domain"/>
    <property type="match status" value="1"/>
</dbReference>
<protein>
    <recommendedName>
        <fullName evidence="7">Nucleic acid binding protein</fullName>
    </recommendedName>
</protein>
<dbReference type="PANTHER" id="PTHR11505">
    <property type="entry name" value="L1 TRANSPOSABLE ELEMENT-RELATED"/>
    <property type="match status" value="1"/>
</dbReference>
<accession>A0ABK0KY47</accession>